<organism evidence="2 3">
    <name type="scientific">Punica granatum</name>
    <name type="common">Pomegranate</name>
    <dbReference type="NCBI Taxonomy" id="22663"/>
    <lineage>
        <taxon>Eukaryota</taxon>
        <taxon>Viridiplantae</taxon>
        <taxon>Streptophyta</taxon>
        <taxon>Embryophyta</taxon>
        <taxon>Tracheophyta</taxon>
        <taxon>Spermatophyta</taxon>
        <taxon>Magnoliopsida</taxon>
        <taxon>eudicotyledons</taxon>
        <taxon>Gunneridae</taxon>
        <taxon>Pentapetalae</taxon>
        <taxon>rosids</taxon>
        <taxon>malvids</taxon>
        <taxon>Myrtales</taxon>
        <taxon>Lythraceae</taxon>
        <taxon>Punica</taxon>
    </lineage>
</organism>
<evidence type="ECO:0000313" key="2">
    <source>
        <dbReference type="EMBL" id="PKI73716.1"/>
    </source>
</evidence>
<dbReference type="AlphaFoldDB" id="A0A2I0L0S3"/>
<comment type="caution">
    <text evidence="2">The sequence shown here is derived from an EMBL/GenBank/DDBJ whole genome shotgun (WGS) entry which is preliminary data.</text>
</comment>
<gene>
    <name evidence="2" type="ORF">CRG98_005957</name>
</gene>
<feature type="region of interest" description="Disordered" evidence="1">
    <location>
        <begin position="1"/>
        <end position="29"/>
    </location>
</feature>
<name>A0A2I0L0S3_PUNGR</name>
<accession>A0A2I0L0S3</accession>
<evidence type="ECO:0000256" key="1">
    <source>
        <dbReference type="SAM" id="MobiDB-lite"/>
    </source>
</evidence>
<keyword evidence="3" id="KW-1185">Reference proteome</keyword>
<dbReference type="EMBL" id="PGOL01000265">
    <property type="protein sequence ID" value="PKI73716.1"/>
    <property type="molecule type" value="Genomic_DNA"/>
</dbReference>
<protein>
    <submittedName>
        <fullName evidence="2">Uncharacterized protein</fullName>
    </submittedName>
</protein>
<proteinExistence type="predicted"/>
<evidence type="ECO:0000313" key="3">
    <source>
        <dbReference type="Proteomes" id="UP000233551"/>
    </source>
</evidence>
<dbReference type="Proteomes" id="UP000233551">
    <property type="component" value="Unassembled WGS sequence"/>
</dbReference>
<reference evidence="2 3" key="1">
    <citation type="submission" date="2017-11" db="EMBL/GenBank/DDBJ databases">
        <title>De-novo sequencing of pomegranate (Punica granatum L.) genome.</title>
        <authorList>
            <person name="Akparov Z."/>
            <person name="Amiraslanov A."/>
            <person name="Hajiyeva S."/>
            <person name="Abbasov M."/>
            <person name="Kaur K."/>
            <person name="Hamwieh A."/>
            <person name="Solovyev V."/>
            <person name="Salamov A."/>
            <person name="Braich B."/>
            <person name="Kosarev P."/>
            <person name="Mahmoud A."/>
            <person name="Hajiyev E."/>
            <person name="Babayeva S."/>
            <person name="Izzatullayeva V."/>
            <person name="Mammadov A."/>
            <person name="Mammadov A."/>
            <person name="Sharifova S."/>
            <person name="Ojaghi J."/>
            <person name="Eynullazada K."/>
            <person name="Bayramov B."/>
            <person name="Abdulazimova A."/>
            <person name="Shahmuradov I."/>
        </authorList>
    </citation>
    <scope>NUCLEOTIDE SEQUENCE [LARGE SCALE GENOMIC DNA]</scope>
    <source>
        <strain evidence="3">cv. AG2017</strain>
        <tissue evidence="2">Leaf</tissue>
    </source>
</reference>
<feature type="compositionally biased region" description="Basic and acidic residues" evidence="1">
    <location>
        <begin position="19"/>
        <end position="29"/>
    </location>
</feature>
<sequence>MGGRERDLQGLEGNGGMGKKVDEEGHESGSRLVATEQYVQDDAHSLFVAQVPQFRGKSTIRFLPSQQVRFLKFKAIFSS</sequence>